<accession>A0ABT8CNL7</accession>
<reference evidence="3" key="1">
    <citation type="journal article" date="2019" name="Int. J. Syst. Evol. Microbiol.">
        <title>The Global Catalogue of Microorganisms (GCM) 10K type strain sequencing project: providing services to taxonomists for standard genome sequencing and annotation.</title>
        <authorList>
            <consortium name="The Broad Institute Genomics Platform"/>
            <consortium name="The Broad Institute Genome Sequencing Center for Infectious Disease"/>
            <person name="Wu L."/>
            <person name="Ma J."/>
        </authorList>
    </citation>
    <scope>NUCLEOTIDE SEQUENCE [LARGE SCALE GENOMIC DNA]</scope>
    <source>
        <strain evidence="3">CECT 7184</strain>
    </source>
</reference>
<organism evidence="2 3">
    <name type="scientific">Paenimyroides ceti</name>
    <dbReference type="NCBI Taxonomy" id="395087"/>
    <lineage>
        <taxon>Bacteria</taxon>
        <taxon>Pseudomonadati</taxon>
        <taxon>Bacteroidota</taxon>
        <taxon>Flavobacteriia</taxon>
        <taxon>Flavobacteriales</taxon>
        <taxon>Flavobacteriaceae</taxon>
        <taxon>Paenimyroides</taxon>
    </lineage>
</organism>
<protein>
    <submittedName>
        <fullName evidence="2">Uncharacterized protein</fullName>
    </submittedName>
</protein>
<dbReference type="EMBL" id="JAUFQU010000001">
    <property type="protein sequence ID" value="MDN3705905.1"/>
    <property type="molecule type" value="Genomic_DNA"/>
</dbReference>
<feature type="chain" id="PRO_5047453195" evidence="1">
    <location>
        <begin position="22"/>
        <end position="169"/>
    </location>
</feature>
<comment type="caution">
    <text evidence="2">The sequence shown here is derived from an EMBL/GenBank/DDBJ whole genome shotgun (WGS) entry which is preliminary data.</text>
</comment>
<evidence type="ECO:0000256" key="1">
    <source>
        <dbReference type="SAM" id="SignalP"/>
    </source>
</evidence>
<keyword evidence="1" id="KW-0732">Signal</keyword>
<dbReference type="Proteomes" id="UP001242368">
    <property type="component" value="Unassembled WGS sequence"/>
</dbReference>
<feature type="signal peptide" evidence="1">
    <location>
        <begin position="1"/>
        <end position="21"/>
    </location>
</feature>
<keyword evidence="3" id="KW-1185">Reference proteome</keyword>
<dbReference type="RefSeq" id="WP_290362051.1">
    <property type="nucleotide sequence ID" value="NZ_JAUFQU010000001.1"/>
</dbReference>
<name>A0ABT8CNL7_9FLAO</name>
<gene>
    <name evidence="2" type="ORF">QW060_02040</name>
</gene>
<sequence>MKSFYSIFFTGIIFLSYSSMKAQTACDLLLLTLPDYYSWKVQHTRTEEYYSSHYTAYAVSDSVSSVKSSPILDFSVNIMPLEPTYAAPEKIVENIYTIIRHYDKKATLTLVKREEKSTTKNYFYALSGEKTTLLLFYKTTHTCFYSAEIEIPNSILEKISIEEWIDIFF</sequence>
<evidence type="ECO:0000313" key="2">
    <source>
        <dbReference type="EMBL" id="MDN3705905.1"/>
    </source>
</evidence>
<evidence type="ECO:0000313" key="3">
    <source>
        <dbReference type="Proteomes" id="UP001242368"/>
    </source>
</evidence>
<proteinExistence type="predicted"/>